<dbReference type="GO" id="GO:0003725">
    <property type="term" value="F:double-stranded RNA binding"/>
    <property type="evidence" value="ECO:0007669"/>
    <property type="project" value="InterPro"/>
</dbReference>
<evidence type="ECO:0000259" key="10">
    <source>
        <dbReference type="PROSITE" id="PS50142"/>
    </source>
</evidence>
<evidence type="ECO:0000256" key="1">
    <source>
        <dbReference type="ARBA" id="ARBA00004173"/>
    </source>
</evidence>
<keyword evidence="12" id="KW-1185">Reference proteome</keyword>
<evidence type="ECO:0000313" key="11">
    <source>
        <dbReference type="EMBL" id="TPP56721.1"/>
    </source>
</evidence>
<dbReference type="Gene3D" id="3.30.160.20">
    <property type="match status" value="1"/>
</dbReference>
<evidence type="ECO:0000256" key="9">
    <source>
        <dbReference type="SAM" id="MobiDB-lite"/>
    </source>
</evidence>
<dbReference type="InterPro" id="IPR000999">
    <property type="entry name" value="RNase_III_dom"/>
</dbReference>
<dbReference type="AlphaFoldDB" id="A0A504Y833"/>
<comment type="similarity">
    <text evidence="7">Belongs to the ribonuclease III family. Mitochondrion-specific ribosomal protein mL44 subfamily.</text>
</comment>
<keyword evidence="2" id="KW-0694">RNA-binding</keyword>
<evidence type="ECO:0000256" key="7">
    <source>
        <dbReference type="ARBA" id="ARBA00024034"/>
    </source>
</evidence>
<evidence type="ECO:0000256" key="6">
    <source>
        <dbReference type="ARBA" id="ARBA00023274"/>
    </source>
</evidence>
<reference evidence="11 12" key="1">
    <citation type="submission" date="2019-04" db="EMBL/GenBank/DDBJ databases">
        <title>Annotation for the trematode Fasciola gigantica.</title>
        <authorList>
            <person name="Choi Y.-J."/>
        </authorList>
    </citation>
    <scope>NUCLEOTIDE SEQUENCE [LARGE SCALE GENOMIC DNA]</scope>
    <source>
        <strain evidence="11">Uganda_cow_1</strain>
    </source>
</reference>
<sequence length="380" mass="42599">MRETETLNLRLQVCVCSVPHDCVAKRWRSLQRFLTLSRISRCLSSQPEEDLFQAMRWLKSFGCFSHSLRFVRSRTVRPYLRDLYMRRLAQGPEPYRPRSAWFGWNGDAELSAFAHRINEEISNADLQKALIDRSYSSASKSLAEGAEVSSQESNTELALSGRELSRSYALSFLHHAYPRLPKEYMITVVDYLLADESLAYIASTLGLQDLVLYSDTEKAAVVNAPPSCQVLADSLLAVIGILAKNSYSRALLFIRDFVLTPLGDADLLSELIVFDKPMQLLSSVLEANNRSAPEPRLQWQAGMNTILACYQVGIYTDQELLGEAPGETIEIAEQEAARQALRNLFGIADHRPPLNLHGPLEPAELPEASRPNQSSSSYLT</sequence>
<dbReference type="EMBL" id="SUNJ01014164">
    <property type="protein sequence ID" value="TPP56721.1"/>
    <property type="molecule type" value="Genomic_DNA"/>
</dbReference>
<dbReference type="FunFam" id="3.30.160.20:FF:000037">
    <property type="entry name" value="39S ribosomal protein L44, mitochondrial"/>
    <property type="match status" value="1"/>
</dbReference>
<organism evidence="11 12">
    <name type="scientific">Fasciola gigantica</name>
    <name type="common">Giant liver fluke</name>
    <dbReference type="NCBI Taxonomy" id="46835"/>
    <lineage>
        <taxon>Eukaryota</taxon>
        <taxon>Metazoa</taxon>
        <taxon>Spiralia</taxon>
        <taxon>Lophotrochozoa</taxon>
        <taxon>Platyhelminthes</taxon>
        <taxon>Trematoda</taxon>
        <taxon>Digenea</taxon>
        <taxon>Plagiorchiida</taxon>
        <taxon>Echinostomata</taxon>
        <taxon>Echinostomatoidea</taxon>
        <taxon>Fasciolidae</taxon>
        <taxon>Fasciola</taxon>
    </lineage>
</organism>
<accession>A0A504Y833</accession>
<keyword evidence="6" id="KW-0687">Ribonucleoprotein</keyword>
<protein>
    <recommendedName>
        <fullName evidence="8">Large ribosomal subunit protein mL44</fullName>
    </recommendedName>
</protein>
<dbReference type="GO" id="GO:0070877">
    <property type="term" value="C:microprocessor complex"/>
    <property type="evidence" value="ECO:0007669"/>
    <property type="project" value="TreeGrafter"/>
</dbReference>
<dbReference type="GO" id="GO:0005762">
    <property type="term" value="C:mitochondrial large ribosomal subunit"/>
    <property type="evidence" value="ECO:0007669"/>
    <property type="project" value="TreeGrafter"/>
</dbReference>
<comment type="caution">
    <text evidence="11">The sequence shown here is derived from an EMBL/GenBank/DDBJ whole genome shotgun (WGS) entry which is preliminary data.</text>
</comment>
<dbReference type="SUPFAM" id="SSF54768">
    <property type="entry name" value="dsRNA-binding domain-like"/>
    <property type="match status" value="1"/>
</dbReference>
<keyword evidence="4 11" id="KW-0689">Ribosomal protein</keyword>
<dbReference type="SUPFAM" id="SSF69065">
    <property type="entry name" value="RNase III domain-like"/>
    <property type="match status" value="1"/>
</dbReference>
<dbReference type="InterPro" id="IPR055189">
    <property type="entry name" value="RM44_endonuclase"/>
</dbReference>
<keyword evidence="3" id="KW-0809">Transit peptide</keyword>
<evidence type="ECO:0000313" key="12">
    <source>
        <dbReference type="Proteomes" id="UP000316759"/>
    </source>
</evidence>
<feature type="region of interest" description="Disordered" evidence="9">
    <location>
        <begin position="356"/>
        <end position="380"/>
    </location>
</feature>
<proteinExistence type="inferred from homology"/>
<dbReference type="InterPro" id="IPR036389">
    <property type="entry name" value="RNase_III_sf"/>
</dbReference>
<feature type="compositionally biased region" description="Polar residues" evidence="9">
    <location>
        <begin position="370"/>
        <end position="380"/>
    </location>
</feature>
<dbReference type="PANTHER" id="PTHR11207:SF5">
    <property type="entry name" value="LARGE RIBOSOMAL SUBUNIT PROTEIN ML44"/>
    <property type="match status" value="1"/>
</dbReference>
<dbReference type="Gene3D" id="1.10.1520.10">
    <property type="entry name" value="Ribonuclease III domain"/>
    <property type="match status" value="1"/>
</dbReference>
<dbReference type="GO" id="GO:0070125">
    <property type="term" value="P:mitochondrial translational elongation"/>
    <property type="evidence" value="ECO:0007669"/>
    <property type="project" value="TreeGrafter"/>
</dbReference>
<dbReference type="STRING" id="46835.A0A504Y833"/>
<dbReference type="PANTHER" id="PTHR11207">
    <property type="entry name" value="RIBONUCLEASE III"/>
    <property type="match status" value="1"/>
</dbReference>
<evidence type="ECO:0000256" key="2">
    <source>
        <dbReference type="ARBA" id="ARBA00022884"/>
    </source>
</evidence>
<dbReference type="InterPro" id="IPR044444">
    <property type="entry name" value="Ribosomal_mL44_DSRM_metazoa"/>
</dbReference>
<feature type="domain" description="RNase III" evidence="10">
    <location>
        <begin position="110"/>
        <end position="247"/>
    </location>
</feature>
<dbReference type="Proteomes" id="UP000316759">
    <property type="component" value="Unassembled WGS sequence"/>
</dbReference>
<name>A0A504Y833_FASGI</name>
<dbReference type="Pfam" id="PF22935">
    <property type="entry name" value="RM44_endonuclase"/>
    <property type="match status" value="1"/>
</dbReference>
<dbReference type="Pfam" id="PF22892">
    <property type="entry name" value="DSRM_MRPL44"/>
    <property type="match status" value="1"/>
</dbReference>
<dbReference type="OrthoDB" id="444135at2759"/>
<dbReference type="CDD" id="cd19874">
    <property type="entry name" value="DSRM_MRPL44"/>
    <property type="match status" value="1"/>
</dbReference>
<keyword evidence="5" id="KW-0496">Mitochondrion</keyword>
<dbReference type="PROSITE" id="PS50142">
    <property type="entry name" value="RNASE_3_2"/>
    <property type="match status" value="1"/>
</dbReference>
<evidence type="ECO:0000256" key="5">
    <source>
        <dbReference type="ARBA" id="ARBA00023128"/>
    </source>
</evidence>
<comment type="subcellular location">
    <subcellularLocation>
        <location evidence="1">Mitochondrion</location>
    </subcellularLocation>
</comment>
<evidence type="ECO:0000256" key="3">
    <source>
        <dbReference type="ARBA" id="ARBA00022946"/>
    </source>
</evidence>
<evidence type="ECO:0000256" key="8">
    <source>
        <dbReference type="ARBA" id="ARBA00035187"/>
    </source>
</evidence>
<dbReference type="GO" id="GO:0004525">
    <property type="term" value="F:ribonuclease III activity"/>
    <property type="evidence" value="ECO:0007669"/>
    <property type="project" value="InterPro"/>
</dbReference>
<dbReference type="GO" id="GO:0006396">
    <property type="term" value="P:RNA processing"/>
    <property type="evidence" value="ECO:0007669"/>
    <property type="project" value="InterPro"/>
</dbReference>
<gene>
    <name evidence="11" type="ORF">FGIG_06403</name>
</gene>
<evidence type="ECO:0000256" key="4">
    <source>
        <dbReference type="ARBA" id="ARBA00022980"/>
    </source>
</evidence>